<dbReference type="EMBL" id="FTOO01000009">
    <property type="protein sequence ID" value="SIT00015.1"/>
    <property type="molecule type" value="Genomic_DNA"/>
</dbReference>
<dbReference type="InterPro" id="IPR049961">
    <property type="entry name" value="ThiI_N"/>
</dbReference>
<evidence type="ECO:0000259" key="20">
    <source>
        <dbReference type="PROSITE" id="PS51165"/>
    </source>
</evidence>
<dbReference type="STRING" id="252246.SAMN05421799_10962"/>
<dbReference type="RefSeq" id="WP_076347968.1">
    <property type="nucleotide sequence ID" value="NZ_FTOO01000009.1"/>
</dbReference>
<evidence type="ECO:0000256" key="8">
    <source>
        <dbReference type="ARBA" id="ARBA00022884"/>
    </source>
</evidence>
<feature type="binding site" evidence="19">
    <location>
        <position position="287"/>
    </location>
    <ligand>
        <name>ATP</name>
        <dbReference type="ChEBI" id="CHEBI:30616"/>
    </ligand>
</feature>
<evidence type="ECO:0000313" key="22">
    <source>
        <dbReference type="Proteomes" id="UP000186156"/>
    </source>
</evidence>
<evidence type="ECO:0000256" key="7">
    <source>
        <dbReference type="ARBA" id="ARBA00022840"/>
    </source>
</evidence>
<dbReference type="InterPro" id="IPR014729">
    <property type="entry name" value="Rossmann-like_a/b/a_fold"/>
</dbReference>
<evidence type="ECO:0000256" key="1">
    <source>
        <dbReference type="ARBA" id="ARBA00004496"/>
    </source>
</evidence>
<dbReference type="EC" id="2.8.1.4" evidence="14 19"/>
<keyword evidence="8 19" id="KW-0694">RNA-binding</keyword>
<evidence type="ECO:0000256" key="14">
    <source>
        <dbReference type="ARBA" id="ARBA00066827"/>
    </source>
</evidence>
<organism evidence="21 22">
    <name type="scientific">Alicyclobacillus vulcanalis</name>
    <dbReference type="NCBI Taxonomy" id="252246"/>
    <lineage>
        <taxon>Bacteria</taxon>
        <taxon>Bacillati</taxon>
        <taxon>Bacillota</taxon>
        <taxon>Bacilli</taxon>
        <taxon>Bacillales</taxon>
        <taxon>Alicyclobacillaceae</taxon>
        <taxon>Alicyclobacillus</taxon>
    </lineage>
</organism>
<protein>
    <recommendedName>
        <fullName evidence="15 19">Probable tRNA sulfurtransferase</fullName>
        <ecNumber evidence="14 19">2.8.1.4</ecNumber>
    </recommendedName>
    <alternativeName>
        <fullName evidence="16 19">Sulfur carrier protein ThiS sulfurtransferase</fullName>
    </alternativeName>
    <alternativeName>
        <fullName evidence="17 19">Thiamine biosynthesis protein ThiI</fullName>
    </alternativeName>
    <alternativeName>
        <fullName evidence="18 19">tRNA 4-thiouridine synthase</fullName>
    </alternativeName>
</protein>
<dbReference type="HAMAP" id="MF_00021">
    <property type="entry name" value="ThiI"/>
    <property type="match status" value="1"/>
</dbReference>
<dbReference type="GO" id="GO:0005524">
    <property type="term" value="F:ATP binding"/>
    <property type="evidence" value="ECO:0007669"/>
    <property type="project" value="UniProtKB-UniRule"/>
</dbReference>
<dbReference type="InterPro" id="IPR054173">
    <property type="entry name" value="ThiI_fer"/>
</dbReference>
<dbReference type="GO" id="GO:0140741">
    <property type="term" value="F:tRNA-uracil-4 sulfurtransferase activity"/>
    <property type="evidence" value="ECO:0007669"/>
    <property type="project" value="UniProtKB-EC"/>
</dbReference>
<name>A0A1N7NNN9_9BACL</name>
<dbReference type="SMART" id="SM00981">
    <property type="entry name" value="THUMP"/>
    <property type="match status" value="1"/>
</dbReference>
<keyword evidence="3 19" id="KW-0963">Cytoplasm</keyword>
<dbReference type="PANTHER" id="PTHR43209">
    <property type="entry name" value="TRNA SULFURTRANSFERASE"/>
    <property type="match status" value="1"/>
</dbReference>
<keyword evidence="7 19" id="KW-0067">ATP-binding</keyword>
<comment type="similarity">
    <text evidence="13 19">Belongs to the ThiI family.</text>
</comment>
<dbReference type="InterPro" id="IPR049962">
    <property type="entry name" value="THUMP_ThiI"/>
</dbReference>
<evidence type="ECO:0000256" key="4">
    <source>
        <dbReference type="ARBA" id="ARBA00022555"/>
    </source>
</evidence>
<feature type="domain" description="THUMP" evidence="20">
    <location>
        <begin position="60"/>
        <end position="165"/>
    </location>
</feature>
<dbReference type="GO" id="GO:0009228">
    <property type="term" value="P:thiamine biosynthetic process"/>
    <property type="evidence" value="ECO:0007669"/>
    <property type="project" value="UniProtKB-KW"/>
</dbReference>
<dbReference type="InterPro" id="IPR003720">
    <property type="entry name" value="tRNA_STrfase"/>
</dbReference>
<evidence type="ECO:0000256" key="13">
    <source>
        <dbReference type="ARBA" id="ARBA00061472"/>
    </source>
</evidence>
<dbReference type="CDD" id="cd01712">
    <property type="entry name" value="PPase_ThiI"/>
    <property type="match status" value="1"/>
</dbReference>
<dbReference type="GO" id="GO:0004810">
    <property type="term" value="F:CCA tRNA nucleotidyltransferase activity"/>
    <property type="evidence" value="ECO:0007669"/>
    <property type="project" value="InterPro"/>
</dbReference>
<comment type="catalytic activity">
    <reaction evidence="11 19">
        <text>[ThiS sulfur-carrier protein]-C-terminal Gly-Gly-AMP + S-sulfanyl-L-cysteinyl-[cysteine desulfurase] + AH2 = [ThiS sulfur-carrier protein]-C-terminal-Gly-aminoethanethioate + L-cysteinyl-[cysteine desulfurase] + A + AMP + 2 H(+)</text>
        <dbReference type="Rhea" id="RHEA:43340"/>
        <dbReference type="Rhea" id="RHEA-COMP:12157"/>
        <dbReference type="Rhea" id="RHEA-COMP:12158"/>
        <dbReference type="Rhea" id="RHEA-COMP:12910"/>
        <dbReference type="Rhea" id="RHEA-COMP:19908"/>
        <dbReference type="ChEBI" id="CHEBI:13193"/>
        <dbReference type="ChEBI" id="CHEBI:15378"/>
        <dbReference type="ChEBI" id="CHEBI:17499"/>
        <dbReference type="ChEBI" id="CHEBI:29950"/>
        <dbReference type="ChEBI" id="CHEBI:61963"/>
        <dbReference type="ChEBI" id="CHEBI:90618"/>
        <dbReference type="ChEBI" id="CHEBI:232372"/>
        <dbReference type="ChEBI" id="CHEBI:456215"/>
    </reaction>
</comment>
<dbReference type="PANTHER" id="PTHR43209:SF1">
    <property type="entry name" value="TRNA SULFURTRANSFERASE"/>
    <property type="match status" value="1"/>
</dbReference>
<dbReference type="AlphaFoldDB" id="A0A1N7NNN9"/>
<keyword evidence="6 19" id="KW-0547">Nucleotide-binding</keyword>
<dbReference type="PROSITE" id="PS51165">
    <property type="entry name" value="THUMP"/>
    <property type="match status" value="1"/>
</dbReference>
<dbReference type="SUPFAM" id="SSF143437">
    <property type="entry name" value="THUMP domain-like"/>
    <property type="match status" value="1"/>
</dbReference>
<reference evidence="22" key="1">
    <citation type="submission" date="2017-01" db="EMBL/GenBank/DDBJ databases">
        <authorList>
            <person name="Varghese N."/>
            <person name="Submissions S."/>
        </authorList>
    </citation>
    <scope>NUCLEOTIDE SEQUENCE [LARGE SCALE GENOMIC DNA]</scope>
    <source>
        <strain evidence="22">DSM 16176</strain>
    </source>
</reference>
<dbReference type="Proteomes" id="UP000186156">
    <property type="component" value="Unassembled WGS sequence"/>
</dbReference>
<dbReference type="InterPro" id="IPR050102">
    <property type="entry name" value="tRNA_sulfurtransferase_ThiI"/>
</dbReference>
<evidence type="ECO:0000256" key="19">
    <source>
        <dbReference type="HAMAP-Rule" id="MF_00021"/>
    </source>
</evidence>
<dbReference type="CDD" id="cd11716">
    <property type="entry name" value="THUMP_ThiI"/>
    <property type="match status" value="1"/>
</dbReference>
<comment type="catalytic activity">
    <reaction evidence="10 19">
        <text>[ThiI sulfur-carrier protein]-S-sulfanyl-L-cysteine + a uridine in tRNA + 2 reduced [2Fe-2S]-[ferredoxin] + ATP + H(+) = [ThiI sulfur-carrier protein]-L-cysteine + a 4-thiouridine in tRNA + 2 oxidized [2Fe-2S]-[ferredoxin] + AMP + diphosphate</text>
        <dbReference type="Rhea" id="RHEA:24176"/>
        <dbReference type="Rhea" id="RHEA-COMP:10000"/>
        <dbReference type="Rhea" id="RHEA-COMP:10001"/>
        <dbReference type="Rhea" id="RHEA-COMP:13337"/>
        <dbReference type="Rhea" id="RHEA-COMP:13338"/>
        <dbReference type="Rhea" id="RHEA-COMP:13339"/>
        <dbReference type="Rhea" id="RHEA-COMP:13340"/>
        <dbReference type="ChEBI" id="CHEBI:15378"/>
        <dbReference type="ChEBI" id="CHEBI:29950"/>
        <dbReference type="ChEBI" id="CHEBI:30616"/>
        <dbReference type="ChEBI" id="CHEBI:33019"/>
        <dbReference type="ChEBI" id="CHEBI:33737"/>
        <dbReference type="ChEBI" id="CHEBI:33738"/>
        <dbReference type="ChEBI" id="CHEBI:61963"/>
        <dbReference type="ChEBI" id="CHEBI:65315"/>
        <dbReference type="ChEBI" id="CHEBI:136798"/>
        <dbReference type="ChEBI" id="CHEBI:456215"/>
        <dbReference type="EC" id="2.8.1.4"/>
    </reaction>
</comment>
<dbReference type="UniPathway" id="UPA00060"/>
<evidence type="ECO:0000256" key="5">
    <source>
        <dbReference type="ARBA" id="ARBA00022679"/>
    </source>
</evidence>
<dbReference type="Pfam" id="PF22025">
    <property type="entry name" value="ThiI_fer"/>
    <property type="match status" value="1"/>
</dbReference>
<feature type="binding site" evidence="19">
    <location>
        <position position="296"/>
    </location>
    <ligand>
        <name>ATP</name>
        <dbReference type="ChEBI" id="CHEBI:30616"/>
    </ligand>
</feature>
<evidence type="ECO:0000256" key="3">
    <source>
        <dbReference type="ARBA" id="ARBA00022490"/>
    </source>
</evidence>
<evidence type="ECO:0000256" key="12">
    <source>
        <dbReference type="ARBA" id="ARBA00058382"/>
    </source>
</evidence>
<keyword evidence="4 19" id="KW-0820">tRNA-binding</keyword>
<dbReference type="Pfam" id="PF02568">
    <property type="entry name" value="ThiI"/>
    <property type="match status" value="1"/>
</dbReference>
<dbReference type="GO" id="GO:0009229">
    <property type="term" value="P:thiamine diphosphate biosynthetic process"/>
    <property type="evidence" value="ECO:0007669"/>
    <property type="project" value="UniProtKB-UniRule"/>
</dbReference>
<dbReference type="InterPro" id="IPR004114">
    <property type="entry name" value="THUMP_dom"/>
</dbReference>
<evidence type="ECO:0000256" key="6">
    <source>
        <dbReference type="ARBA" id="ARBA00022741"/>
    </source>
</evidence>
<dbReference type="Gene3D" id="3.30.2130.30">
    <property type="match status" value="1"/>
</dbReference>
<evidence type="ECO:0000256" key="10">
    <source>
        <dbReference type="ARBA" id="ARBA00050570"/>
    </source>
</evidence>
<evidence type="ECO:0000256" key="2">
    <source>
        <dbReference type="ARBA" id="ARBA00004948"/>
    </source>
</evidence>
<dbReference type="GO" id="GO:0000049">
    <property type="term" value="F:tRNA binding"/>
    <property type="evidence" value="ECO:0007669"/>
    <property type="project" value="UniProtKB-UniRule"/>
</dbReference>
<comment type="function">
    <text evidence="12 19">Catalyzes the ATP-dependent transfer of a sulfur to tRNA to produce 4-thiouridine in position 8 of tRNAs, which functions as a near-UV photosensor. Also catalyzes the transfer of sulfur to the sulfur carrier protein ThiS, forming ThiS-thiocarboxylate. This is a step in the synthesis of thiazole, in the thiamine biosynthesis pathway. The sulfur is donated as persulfide by IscS.</text>
</comment>
<dbReference type="Pfam" id="PF02926">
    <property type="entry name" value="THUMP"/>
    <property type="match status" value="1"/>
</dbReference>
<keyword evidence="9 19" id="KW-0784">Thiamine biosynthesis</keyword>
<comment type="pathway">
    <text evidence="2 19">Cofactor biosynthesis; thiamine diphosphate biosynthesis.</text>
</comment>
<dbReference type="Gene3D" id="3.40.50.620">
    <property type="entry name" value="HUPs"/>
    <property type="match status" value="1"/>
</dbReference>
<evidence type="ECO:0000256" key="11">
    <source>
        <dbReference type="ARBA" id="ARBA00052330"/>
    </source>
</evidence>
<dbReference type="FunFam" id="3.40.50.620:FF:000053">
    <property type="entry name" value="Probable tRNA sulfurtransferase"/>
    <property type="match status" value="1"/>
</dbReference>
<evidence type="ECO:0000256" key="15">
    <source>
        <dbReference type="ARBA" id="ARBA00071867"/>
    </source>
</evidence>
<dbReference type="GO" id="GO:0002937">
    <property type="term" value="P:tRNA 4-thiouridine biosynthesis"/>
    <property type="evidence" value="ECO:0007669"/>
    <property type="project" value="TreeGrafter"/>
</dbReference>
<dbReference type="GO" id="GO:0005829">
    <property type="term" value="C:cytosol"/>
    <property type="evidence" value="ECO:0007669"/>
    <property type="project" value="TreeGrafter"/>
</dbReference>
<feature type="binding site" evidence="19">
    <location>
        <begin position="208"/>
        <end position="209"/>
    </location>
    <ligand>
        <name>ATP</name>
        <dbReference type="ChEBI" id="CHEBI:30616"/>
    </ligand>
</feature>
<evidence type="ECO:0000256" key="18">
    <source>
        <dbReference type="ARBA" id="ARBA00080570"/>
    </source>
</evidence>
<dbReference type="NCBIfam" id="TIGR00342">
    <property type="entry name" value="tRNA uracil 4-sulfurtransferase ThiI"/>
    <property type="match status" value="1"/>
</dbReference>
<evidence type="ECO:0000256" key="9">
    <source>
        <dbReference type="ARBA" id="ARBA00022977"/>
    </source>
</evidence>
<evidence type="ECO:0000256" key="16">
    <source>
        <dbReference type="ARBA" id="ARBA00075337"/>
    </source>
</evidence>
<gene>
    <name evidence="19" type="primary">thiI</name>
    <name evidence="21" type="ORF">SAMN05421799_10962</name>
</gene>
<dbReference type="SUPFAM" id="SSF52402">
    <property type="entry name" value="Adenine nucleotide alpha hydrolases-like"/>
    <property type="match status" value="1"/>
</dbReference>
<feature type="binding site" evidence="19">
    <location>
        <position position="265"/>
    </location>
    <ligand>
        <name>ATP</name>
        <dbReference type="ChEBI" id="CHEBI:30616"/>
    </ligand>
</feature>
<dbReference type="InterPro" id="IPR020536">
    <property type="entry name" value="ThiI_AANH"/>
</dbReference>
<proteinExistence type="inferred from homology"/>
<sequence length="400" mass="43874">MIYDHLLIRYGELTTKGANRAEMEQLLERNVRRALSGWPEVRVTRSQQRIVVQLNGAPVDATLQKLQQVFGISSISPVAVAPLNLEAIQQKAVEVAKRELMDKSTFKVEARRGYKDFPLDSPALQKAVGAAILRALPHIRVDVHRPEVVIEVDIRKSAAYVYPSRVPGLGGFPVGMSGKGLVLLSGGIDSPVAAWKAMKRGLALELVHFHSFPFTSERAQQKVEDLAAVLTTWAGPMKLHLVSVTAIQSEIQRAAPEGLRTILLRRMMVRAASRIADEVGAGALVTGDSLGQVASQTLPALNAVDRATEHTILRPLIAEDKLEIIELAKRMGTYDISILPFDDCCSLFAPKHPKTHPKLRDIERAEARMDVESLIAEAVASREEKWVLADEALGASASYR</sequence>
<dbReference type="OrthoDB" id="9773948at2"/>
<feature type="binding site" evidence="19">
    <location>
        <begin position="183"/>
        <end position="184"/>
    </location>
    <ligand>
        <name>ATP</name>
        <dbReference type="ChEBI" id="CHEBI:30616"/>
    </ligand>
</feature>
<keyword evidence="5 19" id="KW-0808">Transferase</keyword>
<evidence type="ECO:0000256" key="17">
    <source>
        <dbReference type="ARBA" id="ARBA00077849"/>
    </source>
</evidence>
<accession>A0A1N7NNN9</accession>
<comment type="subcellular location">
    <subcellularLocation>
        <location evidence="1 19">Cytoplasm</location>
    </subcellularLocation>
</comment>
<keyword evidence="22" id="KW-1185">Reference proteome</keyword>
<evidence type="ECO:0000313" key="21">
    <source>
        <dbReference type="EMBL" id="SIT00015.1"/>
    </source>
</evidence>
<dbReference type="GO" id="GO:0052837">
    <property type="term" value="P:thiazole biosynthetic process"/>
    <property type="evidence" value="ECO:0007669"/>
    <property type="project" value="TreeGrafter"/>
</dbReference>